<dbReference type="InterPro" id="IPR045851">
    <property type="entry name" value="AMP-bd_C_sf"/>
</dbReference>
<dbReference type="Gene3D" id="3.40.50.12780">
    <property type="entry name" value="N-terminal domain of ligase-like"/>
    <property type="match status" value="1"/>
</dbReference>
<comment type="caution">
    <text evidence="5">The sequence shown here is derived from an EMBL/GenBank/DDBJ whole genome shotgun (WGS) entry which is preliminary data.</text>
</comment>
<name>X1P6W1_9ZZZZ</name>
<feature type="non-terminal residue" evidence="5">
    <location>
        <position position="94"/>
    </location>
</feature>
<dbReference type="Gene3D" id="3.30.300.30">
    <property type="match status" value="1"/>
</dbReference>
<reference evidence="5" key="1">
    <citation type="journal article" date="2014" name="Front. Microbiol.">
        <title>High frequency of phylogenetically diverse reductive dehalogenase-homologous genes in deep subseafloor sedimentary metagenomes.</title>
        <authorList>
            <person name="Kawai M."/>
            <person name="Futagami T."/>
            <person name="Toyoda A."/>
            <person name="Takaki Y."/>
            <person name="Nishi S."/>
            <person name="Hori S."/>
            <person name="Arai W."/>
            <person name="Tsubouchi T."/>
            <person name="Morono Y."/>
            <person name="Uchiyama I."/>
            <person name="Ito T."/>
            <person name="Fujiyama A."/>
            <person name="Inagaki F."/>
            <person name="Takami H."/>
        </authorList>
    </citation>
    <scope>NUCLEOTIDE SEQUENCE</scope>
    <source>
        <strain evidence="5">Expedition CK06-06</strain>
    </source>
</reference>
<evidence type="ECO:0000256" key="1">
    <source>
        <dbReference type="ARBA" id="ARBA00006432"/>
    </source>
</evidence>
<keyword evidence="4" id="KW-0443">Lipid metabolism</keyword>
<gene>
    <name evidence="5" type="ORF">S06H3_59782</name>
</gene>
<keyword evidence="3" id="KW-0276">Fatty acid metabolism</keyword>
<sequence length="94" mass="10553">MQDVPFDGTTIGEIIMRGNLLMKEYFKQPEETEEAFRGGWFHTGDGAVVHPDGYMEIKDRFKDIIISGGENISSVEVENTICEHPDVLEAACFV</sequence>
<dbReference type="PANTHER" id="PTHR43859">
    <property type="entry name" value="ACYL-ACTIVATING ENZYME"/>
    <property type="match status" value="1"/>
</dbReference>
<proteinExistence type="inferred from homology"/>
<evidence type="ECO:0000256" key="3">
    <source>
        <dbReference type="ARBA" id="ARBA00022832"/>
    </source>
</evidence>
<dbReference type="GO" id="GO:0016874">
    <property type="term" value="F:ligase activity"/>
    <property type="evidence" value="ECO:0007669"/>
    <property type="project" value="UniProtKB-KW"/>
</dbReference>
<organism evidence="5">
    <name type="scientific">marine sediment metagenome</name>
    <dbReference type="NCBI Taxonomy" id="412755"/>
    <lineage>
        <taxon>unclassified sequences</taxon>
        <taxon>metagenomes</taxon>
        <taxon>ecological metagenomes</taxon>
    </lineage>
</organism>
<dbReference type="PANTHER" id="PTHR43859:SF4">
    <property type="entry name" value="BUTANOATE--COA LIGASE AAE1-RELATED"/>
    <property type="match status" value="1"/>
</dbReference>
<dbReference type="AlphaFoldDB" id="X1P6W1"/>
<evidence type="ECO:0000256" key="2">
    <source>
        <dbReference type="ARBA" id="ARBA00022598"/>
    </source>
</evidence>
<accession>X1P6W1</accession>
<comment type="similarity">
    <text evidence="1">Belongs to the ATP-dependent AMP-binding enzyme family.</text>
</comment>
<keyword evidence="2" id="KW-0436">Ligase</keyword>
<dbReference type="InterPro" id="IPR042099">
    <property type="entry name" value="ANL_N_sf"/>
</dbReference>
<dbReference type="EMBL" id="BARV01038897">
    <property type="protein sequence ID" value="GAI52027.1"/>
    <property type="molecule type" value="Genomic_DNA"/>
</dbReference>
<dbReference type="GO" id="GO:0006631">
    <property type="term" value="P:fatty acid metabolic process"/>
    <property type="evidence" value="ECO:0007669"/>
    <property type="project" value="UniProtKB-KW"/>
</dbReference>
<protein>
    <submittedName>
        <fullName evidence="5">Uncharacterized protein</fullName>
    </submittedName>
</protein>
<evidence type="ECO:0000313" key="5">
    <source>
        <dbReference type="EMBL" id="GAI52027.1"/>
    </source>
</evidence>
<dbReference type="SUPFAM" id="SSF56801">
    <property type="entry name" value="Acetyl-CoA synthetase-like"/>
    <property type="match status" value="1"/>
</dbReference>
<evidence type="ECO:0000256" key="4">
    <source>
        <dbReference type="ARBA" id="ARBA00023098"/>
    </source>
</evidence>